<evidence type="ECO:0000313" key="1">
    <source>
        <dbReference type="EMBL" id="ESO06212.1"/>
    </source>
</evidence>
<sequence length="149" mass="16897">MIRVLQRKLFSLSHIFTFLSIYNSSSNFLLRYSKLDARVNSLSVLEGTLNGSSKDSSVAPLSFITRPSSSLLLPINEPFLPERTGLSMCAYFCYQNYYNYFSDIKLHRYTLVVAGSSLVNEFSGTSQSLTILSWTFEKFKNRSLACDLV</sequence>
<reference evidence="3" key="1">
    <citation type="submission" date="2012-12" db="EMBL/GenBank/DDBJ databases">
        <authorList>
            <person name="Hellsten U."/>
            <person name="Grimwood J."/>
            <person name="Chapman J.A."/>
            <person name="Shapiro H."/>
            <person name="Aerts A."/>
            <person name="Otillar R.P."/>
            <person name="Terry A.Y."/>
            <person name="Boore J.L."/>
            <person name="Simakov O."/>
            <person name="Marletaz F."/>
            <person name="Cho S.-J."/>
            <person name="Edsinger-Gonzales E."/>
            <person name="Havlak P."/>
            <person name="Kuo D.-H."/>
            <person name="Larsson T."/>
            <person name="Lv J."/>
            <person name="Arendt D."/>
            <person name="Savage R."/>
            <person name="Osoegawa K."/>
            <person name="de Jong P."/>
            <person name="Lindberg D.R."/>
            <person name="Seaver E.C."/>
            <person name="Weisblat D.A."/>
            <person name="Putnam N.H."/>
            <person name="Grigoriev I.V."/>
            <person name="Rokhsar D.S."/>
        </authorList>
    </citation>
    <scope>NUCLEOTIDE SEQUENCE</scope>
</reference>
<evidence type="ECO:0000313" key="3">
    <source>
        <dbReference type="Proteomes" id="UP000015101"/>
    </source>
</evidence>
<gene>
    <name evidence="2" type="primary">20198705</name>
    <name evidence="1" type="ORF">HELRODRAFT_160370</name>
</gene>
<accession>T1EQ55</accession>
<dbReference type="RefSeq" id="XP_009015580.1">
    <property type="nucleotide sequence ID" value="XM_009017332.1"/>
</dbReference>
<dbReference type="InParanoid" id="T1EQ55"/>
<dbReference type="EMBL" id="KB096324">
    <property type="protein sequence ID" value="ESO06212.1"/>
    <property type="molecule type" value="Genomic_DNA"/>
</dbReference>
<reference evidence="2" key="3">
    <citation type="submission" date="2015-06" db="UniProtKB">
        <authorList>
            <consortium name="EnsemblMetazoa"/>
        </authorList>
    </citation>
    <scope>IDENTIFICATION</scope>
</reference>
<dbReference type="KEGG" id="hro:HELRODRAFT_160370"/>
<keyword evidence="3" id="KW-1185">Reference proteome</keyword>
<dbReference type="GeneID" id="20198705"/>
<dbReference type="AlphaFoldDB" id="T1EQ55"/>
<dbReference type="EnsemblMetazoa" id="HelroT160370">
    <property type="protein sequence ID" value="HelroP160370"/>
    <property type="gene ID" value="HelroG160370"/>
</dbReference>
<evidence type="ECO:0000313" key="2">
    <source>
        <dbReference type="EnsemblMetazoa" id="HelroP160370"/>
    </source>
</evidence>
<dbReference type="EMBL" id="AMQM01000583">
    <property type="status" value="NOT_ANNOTATED_CDS"/>
    <property type="molecule type" value="Genomic_DNA"/>
</dbReference>
<dbReference type="Proteomes" id="UP000015101">
    <property type="component" value="Unassembled WGS sequence"/>
</dbReference>
<reference evidence="1 3" key="2">
    <citation type="journal article" date="2013" name="Nature">
        <title>Insights into bilaterian evolution from three spiralian genomes.</title>
        <authorList>
            <person name="Simakov O."/>
            <person name="Marletaz F."/>
            <person name="Cho S.J."/>
            <person name="Edsinger-Gonzales E."/>
            <person name="Havlak P."/>
            <person name="Hellsten U."/>
            <person name="Kuo D.H."/>
            <person name="Larsson T."/>
            <person name="Lv J."/>
            <person name="Arendt D."/>
            <person name="Savage R."/>
            <person name="Osoegawa K."/>
            <person name="de Jong P."/>
            <person name="Grimwood J."/>
            <person name="Chapman J.A."/>
            <person name="Shapiro H."/>
            <person name="Aerts A."/>
            <person name="Otillar R.P."/>
            <person name="Terry A.Y."/>
            <person name="Boore J.L."/>
            <person name="Grigoriev I.V."/>
            <person name="Lindberg D.R."/>
            <person name="Seaver E.C."/>
            <person name="Weisblat D.A."/>
            <person name="Putnam N.H."/>
            <person name="Rokhsar D.S."/>
        </authorList>
    </citation>
    <scope>NUCLEOTIDE SEQUENCE</scope>
</reference>
<name>T1EQ55_HELRO</name>
<proteinExistence type="predicted"/>
<dbReference type="CTD" id="20198705"/>
<organism evidence="2 3">
    <name type="scientific">Helobdella robusta</name>
    <name type="common">Californian leech</name>
    <dbReference type="NCBI Taxonomy" id="6412"/>
    <lineage>
        <taxon>Eukaryota</taxon>
        <taxon>Metazoa</taxon>
        <taxon>Spiralia</taxon>
        <taxon>Lophotrochozoa</taxon>
        <taxon>Annelida</taxon>
        <taxon>Clitellata</taxon>
        <taxon>Hirudinea</taxon>
        <taxon>Rhynchobdellida</taxon>
        <taxon>Glossiphoniidae</taxon>
        <taxon>Helobdella</taxon>
    </lineage>
</organism>
<protein>
    <submittedName>
        <fullName evidence="1 2">Uncharacterized protein</fullName>
    </submittedName>
</protein>
<dbReference type="HOGENOM" id="CLU_1751688_0_0_1"/>